<evidence type="ECO:0000313" key="9">
    <source>
        <dbReference type="Proteomes" id="UP001470230"/>
    </source>
</evidence>
<feature type="transmembrane region" description="Helical" evidence="6">
    <location>
        <begin position="339"/>
        <end position="359"/>
    </location>
</feature>
<organism evidence="8 9">
    <name type="scientific">Tritrichomonas musculus</name>
    <dbReference type="NCBI Taxonomy" id="1915356"/>
    <lineage>
        <taxon>Eukaryota</taxon>
        <taxon>Metamonada</taxon>
        <taxon>Parabasalia</taxon>
        <taxon>Tritrichomonadida</taxon>
        <taxon>Tritrichomonadidae</taxon>
        <taxon>Tritrichomonas</taxon>
    </lineage>
</organism>
<feature type="transmembrane region" description="Helical" evidence="6">
    <location>
        <begin position="165"/>
        <end position="183"/>
    </location>
</feature>
<feature type="transmembrane region" description="Helical" evidence="6">
    <location>
        <begin position="276"/>
        <end position="294"/>
    </location>
</feature>
<dbReference type="InterPro" id="IPR003663">
    <property type="entry name" value="Sugar/inositol_transpt"/>
</dbReference>
<reference evidence="8 9" key="1">
    <citation type="submission" date="2024-04" db="EMBL/GenBank/DDBJ databases">
        <title>Tritrichomonas musculus Genome.</title>
        <authorList>
            <person name="Alves-Ferreira E."/>
            <person name="Grigg M."/>
            <person name="Lorenzi H."/>
            <person name="Galac M."/>
        </authorList>
    </citation>
    <scope>NUCLEOTIDE SEQUENCE [LARGE SCALE GENOMIC DNA]</scope>
    <source>
        <strain evidence="8 9">EAF2021</strain>
    </source>
</reference>
<feature type="compositionally biased region" description="Basic and acidic residues" evidence="5">
    <location>
        <begin position="405"/>
        <end position="433"/>
    </location>
</feature>
<evidence type="ECO:0000256" key="6">
    <source>
        <dbReference type="SAM" id="Phobius"/>
    </source>
</evidence>
<dbReference type="Gene3D" id="1.20.1250.20">
    <property type="entry name" value="MFS general substrate transporter like domains"/>
    <property type="match status" value="2"/>
</dbReference>
<feature type="transmembrane region" description="Helical" evidence="6">
    <location>
        <begin position="9"/>
        <end position="30"/>
    </location>
</feature>
<evidence type="ECO:0000256" key="2">
    <source>
        <dbReference type="ARBA" id="ARBA00022692"/>
    </source>
</evidence>
<dbReference type="InterPro" id="IPR005829">
    <property type="entry name" value="Sugar_transporter_CS"/>
</dbReference>
<accession>A0ABR2JSU3</accession>
<feature type="domain" description="Major facilitator superfamily (MFS) profile" evidence="7">
    <location>
        <begin position="11"/>
        <end position="394"/>
    </location>
</feature>
<dbReference type="Proteomes" id="UP001470230">
    <property type="component" value="Unassembled WGS sequence"/>
</dbReference>
<comment type="caution">
    <text evidence="8">The sequence shown here is derived from an EMBL/GenBank/DDBJ whole genome shotgun (WGS) entry which is preliminary data.</text>
</comment>
<evidence type="ECO:0000256" key="4">
    <source>
        <dbReference type="ARBA" id="ARBA00023136"/>
    </source>
</evidence>
<dbReference type="PROSITE" id="PS50850">
    <property type="entry name" value="MFS"/>
    <property type="match status" value="1"/>
</dbReference>
<evidence type="ECO:0000313" key="8">
    <source>
        <dbReference type="EMBL" id="KAK8881969.1"/>
    </source>
</evidence>
<dbReference type="EMBL" id="JAPFFF010000009">
    <property type="protein sequence ID" value="KAK8881969.1"/>
    <property type="molecule type" value="Genomic_DNA"/>
</dbReference>
<dbReference type="InterPro" id="IPR050549">
    <property type="entry name" value="MFS_Trehalose_Transporter"/>
</dbReference>
<feature type="transmembrane region" description="Helical" evidence="6">
    <location>
        <begin position="50"/>
        <end position="70"/>
    </location>
</feature>
<feature type="transmembrane region" description="Helical" evidence="6">
    <location>
        <begin position="208"/>
        <end position="231"/>
    </location>
</feature>
<dbReference type="InterPro" id="IPR005828">
    <property type="entry name" value="MFS_sugar_transport-like"/>
</dbReference>
<proteinExistence type="predicted"/>
<evidence type="ECO:0000256" key="1">
    <source>
        <dbReference type="ARBA" id="ARBA00004141"/>
    </source>
</evidence>
<feature type="transmembrane region" description="Helical" evidence="6">
    <location>
        <begin position="371"/>
        <end position="390"/>
    </location>
</feature>
<dbReference type="PANTHER" id="PTHR48021:SF1">
    <property type="entry name" value="GH07001P-RELATED"/>
    <property type="match status" value="1"/>
</dbReference>
<dbReference type="PANTHER" id="PTHR48021">
    <property type="match status" value="1"/>
</dbReference>
<feature type="transmembrane region" description="Helical" evidence="6">
    <location>
        <begin position="137"/>
        <end position="159"/>
    </location>
</feature>
<comment type="subcellular location">
    <subcellularLocation>
        <location evidence="1">Membrane</location>
        <topology evidence="1">Multi-pass membrane protein</topology>
    </subcellularLocation>
</comment>
<gene>
    <name evidence="8" type="ORF">M9Y10_044608</name>
</gene>
<protein>
    <submittedName>
        <fullName evidence="8">Glucose import</fullName>
    </submittedName>
</protein>
<dbReference type="SUPFAM" id="SSF103473">
    <property type="entry name" value="MFS general substrate transporter"/>
    <property type="match status" value="1"/>
</dbReference>
<keyword evidence="4 6" id="KW-0472">Membrane</keyword>
<evidence type="ECO:0000256" key="5">
    <source>
        <dbReference type="SAM" id="MobiDB-lite"/>
    </source>
</evidence>
<evidence type="ECO:0000259" key="7">
    <source>
        <dbReference type="PROSITE" id="PS50850"/>
    </source>
</evidence>
<evidence type="ECO:0000256" key="3">
    <source>
        <dbReference type="ARBA" id="ARBA00022989"/>
    </source>
</evidence>
<dbReference type="PRINTS" id="PR00171">
    <property type="entry name" value="SUGRTRNSPORT"/>
</dbReference>
<feature type="transmembrane region" description="Helical" evidence="6">
    <location>
        <begin position="306"/>
        <end position="327"/>
    </location>
</feature>
<feature type="transmembrane region" description="Helical" evidence="6">
    <location>
        <begin position="102"/>
        <end position="125"/>
    </location>
</feature>
<keyword evidence="3 6" id="KW-1133">Transmembrane helix</keyword>
<dbReference type="PROSITE" id="PS00217">
    <property type="entry name" value="SUGAR_TRANSPORT_2"/>
    <property type="match status" value="1"/>
</dbReference>
<feature type="region of interest" description="Disordered" evidence="5">
    <location>
        <begin position="401"/>
        <end position="433"/>
    </location>
</feature>
<sequence length="433" mass="48689">MAGFCQKALLYVIVLSVGTLSVGFCLGFYAAAYQSEVDDFKLDTKMKRSVFNAIGPICAIFGGPIVNFAIQRYGRKYPTMMSSVVVIVGWILIILTKKKYRALAYVGRGVTGLGVGAVSTVNPVYIAELSPTEVRGAYGVMSQLFCSIGALLIYFFGIWLEWRPLSGIAMAPPAFNILCLFFIPESPAFERMDDTEKKKQVNLFQKKYIKAFFISLLIVIFQQFSGINALLTNLTVIFENSNINLNPSVSSVIVTSAQVITVACSTPLVEFLGRRATWWISSLGQGVFLLILWANEEWNWSKIVPVVMLFFDVLFFGIGLGPLPWFVVPELFPDEVRGLAMGIIQAVNWFFAALMIFVFPTMQDTMTLAWVYFFYGVIMIISFLYGLFFLPETRGEEMGALVNQKDQKEKEKHKIENGNDEENKTEKEENYQD</sequence>
<dbReference type="Pfam" id="PF00083">
    <property type="entry name" value="Sugar_tr"/>
    <property type="match status" value="2"/>
</dbReference>
<name>A0ABR2JSU3_9EUKA</name>
<feature type="transmembrane region" description="Helical" evidence="6">
    <location>
        <begin position="77"/>
        <end position="96"/>
    </location>
</feature>
<keyword evidence="2 6" id="KW-0812">Transmembrane</keyword>
<dbReference type="InterPro" id="IPR036259">
    <property type="entry name" value="MFS_trans_sf"/>
</dbReference>
<dbReference type="InterPro" id="IPR020846">
    <property type="entry name" value="MFS_dom"/>
</dbReference>
<keyword evidence="9" id="KW-1185">Reference proteome</keyword>